<dbReference type="Proteomes" id="UP000479710">
    <property type="component" value="Unassembled WGS sequence"/>
</dbReference>
<evidence type="ECO:0000313" key="3">
    <source>
        <dbReference type="Proteomes" id="UP000479710"/>
    </source>
</evidence>
<accession>A0A6G1EWQ0</accession>
<evidence type="ECO:0000313" key="2">
    <source>
        <dbReference type="EMBL" id="KAF0929064.1"/>
    </source>
</evidence>
<dbReference type="EMBL" id="SPHZ02000002">
    <property type="protein sequence ID" value="KAF0929064.1"/>
    <property type="molecule type" value="Genomic_DNA"/>
</dbReference>
<name>A0A6G1EWQ0_9ORYZ</name>
<dbReference type="AlphaFoldDB" id="A0A6G1EWQ0"/>
<sequence>MKGAGSWALSSVVALGSGITGEEDLEKGAQWRERDLGAIGGQSASHGGSLTSCISASQLRGRPQQRETGSPARRR</sequence>
<feature type="compositionally biased region" description="Basic and acidic residues" evidence="1">
    <location>
        <begin position="26"/>
        <end position="36"/>
    </location>
</feature>
<gene>
    <name evidence="2" type="ORF">E2562_015179</name>
</gene>
<feature type="compositionally biased region" description="Polar residues" evidence="1">
    <location>
        <begin position="42"/>
        <end position="58"/>
    </location>
</feature>
<comment type="caution">
    <text evidence="2">The sequence shown here is derived from an EMBL/GenBank/DDBJ whole genome shotgun (WGS) entry which is preliminary data.</text>
</comment>
<evidence type="ECO:0000256" key="1">
    <source>
        <dbReference type="SAM" id="MobiDB-lite"/>
    </source>
</evidence>
<protein>
    <submittedName>
        <fullName evidence="2">Uncharacterized protein</fullName>
    </submittedName>
</protein>
<reference evidence="2 3" key="1">
    <citation type="submission" date="2019-11" db="EMBL/GenBank/DDBJ databases">
        <title>Whole genome sequence of Oryza granulata.</title>
        <authorList>
            <person name="Li W."/>
        </authorList>
    </citation>
    <scope>NUCLEOTIDE SEQUENCE [LARGE SCALE GENOMIC DNA]</scope>
    <source>
        <strain evidence="3">cv. Menghai</strain>
        <tissue evidence="2">Leaf</tissue>
    </source>
</reference>
<feature type="region of interest" description="Disordered" evidence="1">
    <location>
        <begin position="22"/>
        <end position="75"/>
    </location>
</feature>
<proteinExistence type="predicted"/>
<organism evidence="2 3">
    <name type="scientific">Oryza meyeriana var. granulata</name>
    <dbReference type="NCBI Taxonomy" id="110450"/>
    <lineage>
        <taxon>Eukaryota</taxon>
        <taxon>Viridiplantae</taxon>
        <taxon>Streptophyta</taxon>
        <taxon>Embryophyta</taxon>
        <taxon>Tracheophyta</taxon>
        <taxon>Spermatophyta</taxon>
        <taxon>Magnoliopsida</taxon>
        <taxon>Liliopsida</taxon>
        <taxon>Poales</taxon>
        <taxon>Poaceae</taxon>
        <taxon>BOP clade</taxon>
        <taxon>Oryzoideae</taxon>
        <taxon>Oryzeae</taxon>
        <taxon>Oryzinae</taxon>
        <taxon>Oryza</taxon>
        <taxon>Oryza meyeriana</taxon>
    </lineage>
</organism>
<keyword evidence="3" id="KW-1185">Reference proteome</keyword>